<sequence length="410" mass="45128">MKRIDANQLRVGMFVMKLGGSWLKHPFWRTQFQLSHQGQIDDILKAGITEIWIDPERGEDVVAQGLMPTPAAAGVSTSAPEPEPLTRETVAARPPITPTSLKEEWQHAQKLMQSGKATLGHMFAEARMGRALETDKALLLVDDVSNSLARNSYALIALARLKNKDDYTYLHSFAVCALMVALARTLGLPEDEIRECGLGGLVHDIGKSAMPRTLLDKSTALTKDELALLQTHAVGGHHLLQGTGQFSEIAREICLHHHERIDGSGYPDAQKTEGISLWAKMGAICDVYDTLTSSSPYHHAWSPAQALKYMMARTDTQFDRTVFQAFTRSVGIYPVGTLVKLRTNRLGVVVHQNEASALKPDIVVFYSGNTKTRVRPERISLGKSDDSIVTVEDAATWGLSDEEVSDMCLV</sequence>
<dbReference type="STRING" id="190721.ACS15_0637"/>
<dbReference type="GeneID" id="61524954"/>
<keyword evidence="2" id="KW-1185">Reference proteome</keyword>
<dbReference type="SMART" id="SM00471">
    <property type="entry name" value="HDc"/>
    <property type="match status" value="1"/>
</dbReference>
<gene>
    <name evidence="1" type="ORF">A9Y76_02885</name>
</gene>
<dbReference type="Pfam" id="PF13487">
    <property type="entry name" value="HD_5"/>
    <property type="match status" value="1"/>
</dbReference>
<evidence type="ECO:0000313" key="2">
    <source>
        <dbReference type="Proteomes" id="UP000078572"/>
    </source>
</evidence>
<reference evidence="2" key="1">
    <citation type="submission" date="2016-06" db="EMBL/GenBank/DDBJ databases">
        <authorList>
            <person name="Xu Y."/>
            <person name="Nagy A."/>
            <person name="Yan X."/>
            <person name="Kim S.W."/>
            <person name="Haley B."/>
            <person name="Liu N.T."/>
            <person name="Nou X."/>
        </authorList>
    </citation>
    <scope>NUCLEOTIDE SEQUENCE [LARGE SCALE GENOMIC DNA]</scope>
    <source>
        <strain evidence="2">ATCC 49129</strain>
    </source>
</reference>
<accession>A0A191ZTS9</accession>
<dbReference type="PROSITE" id="PS51832">
    <property type="entry name" value="HD_GYP"/>
    <property type="match status" value="1"/>
</dbReference>
<evidence type="ECO:0000313" key="1">
    <source>
        <dbReference type="EMBL" id="ANJ71487.1"/>
    </source>
</evidence>
<dbReference type="InterPro" id="IPR037522">
    <property type="entry name" value="HD_GYP_dom"/>
</dbReference>
<proteinExistence type="predicted"/>
<dbReference type="PANTHER" id="PTHR43155">
    <property type="entry name" value="CYCLIC DI-GMP PHOSPHODIESTERASE PA4108-RELATED"/>
    <property type="match status" value="1"/>
</dbReference>
<dbReference type="SUPFAM" id="SSF109604">
    <property type="entry name" value="HD-domain/PDEase-like"/>
    <property type="match status" value="1"/>
</dbReference>
<dbReference type="OrthoDB" id="9774747at2"/>
<name>A0A191ZTS9_9RALS</name>
<dbReference type="AlphaFoldDB" id="A0A191ZTS9"/>
<dbReference type="InterPro" id="IPR006675">
    <property type="entry name" value="HDIG_dom"/>
</dbReference>
<organism evidence="1 2">
    <name type="scientific">Ralstonia insidiosa</name>
    <dbReference type="NCBI Taxonomy" id="190721"/>
    <lineage>
        <taxon>Bacteria</taxon>
        <taxon>Pseudomonadati</taxon>
        <taxon>Pseudomonadota</taxon>
        <taxon>Betaproteobacteria</taxon>
        <taxon>Burkholderiales</taxon>
        <taxon>Burkholderiaceae</taxon>
        <taxon>Ralstonia</taxon>
    </lineage>
</organism>
<keyword evidence="1" id="KW-0378">Hydrolase</keyword>
<dbReference type="CDD" id="cd00077">
    <property type="entry name" value="HDc"/>
    <property type="match status" value="1"/>
</dbReference>
<dbReference type="Proteomes" id="UP000078572">
    <property type="component" value="Chromosome 1"/>
</dbReference>
<dbReference type="InterPro" id="IPR003607">
    <property type="entry name" value="HD/PDEase_dom"/>
</dbReference>
<dbReference type="Gene3D" id="1.10.3210.10">
    <property type="entry name" value="Hypothetical protein af1432"/>
    <property type="match status" value="1"/>
</dbReference>
<dbReference type="InterPro" id="IPR021812">
    <property type="entry name" value="DUF3391"/>
</dbReference>
<dbReference type="Pfam" id="PF11871">
    <property type="entry name" value="DUF3391"/>
    <property type="match status" value="1"/>
</dbReference>
<protein>
    <submittedName>
        <fullName evidence="1">Phosphohydrolase</fullName>
    </submittedName>
</protein>
<dbReference type="EMBL" id="CP016022">
    <property type="protein sequence ID" value="ANJ71487.1"/>
    <property type="molecule type" value="Genomic_DNA"/>
</dbReference>
<dbReference type="GO" id="GO:0008081">
    <property type="term" value="F:phosphoric diester hydrolase activity"/>
    <property type="evidence" value="ECO:0007669"/>
    <property type="project" value="UniProtKB-ARBA"/>
</dbReference>
<dbReference type="RefSeq" id="WP_064801836.1">
    <property type="nucleotide sequence ID" value="NZ_CP016022.1"/>
</dbReference>
<dbReference type="NCBIfam" id="TIGR00277">
    <property type="entry name" value="HDIG"/>
    <property type="match status" value="1"/>
</dbReference>
<dbReference type="PANTHER" id="PTHR43155:SF2">
    <property type="entry name" value="CYCLIC DI-GMP PHOSPHODIESTERASE PA4108"/>
    <property type="match status" value="1"/>
</dbReference>